<protein>
    <submittedName>
        <fullName evidence="2">Uncharacterized protein</fullName>
    </submittedName>
</protein>
<evidence type="ECO:0000256" key="1">
    <source>
        <dbReference type="SAM" id="MobiDB-lite"/>
    </source>
</evidence>
<proteinExistence type="predicted"/>
<gene>
    <name evidence="2" type="ORF">PHISCL_04894</name>
</gene>
<feature type="region of interest" description="Disordered" evidence="1">
    <location>
        <begin position="1"/>
        <end position="71"/>
    </location>
</feature>
<evidence type="ECO:0000313" key="3">
    <source>
        <dbReference type="Proteomes" id="UP000266188"/>
    </source>
</evidence>
<keyword evidence="3" id="KW-1185">Reference proteome</keyword>
<organism evidence="2 3">
    <name type="scientific">Aspergillus sclerotialis</name>
    <dbReference type="NCBI Taxonomy" id="2070753"/>
    <lineage>
        <taxon>Eukaryota</taxon>
        <taxon>Fungi</taxon>
        <taxon>Dikarya</taxon>
        <taxon>Ascomycota</taxon>
        <taxon>Pezizomycotina</taxon>
        <taxon>Eurotiomycetes</taxon>
        <taxon>Eurotiomycetidae</taxon>
        <taxon>Eurotiales</taxon>
        <taxon>Aspergillaceae</taxon>
        <taxon>Aspergillus</taxon>
        <taxon>Aspergillus subgen. Polypaecilum</taxon>
    </lineage>
</organism>
<feature type="compositionally biased region" description="Basic and acidic residues" evidence="1">
    <location>
        <begin position="152"/>
        <end position="162"/>
    </location>
</feature>
<feature type="region of interest" description="Disordered" evidence="1">
    <location>
        <begin position="145"/>
        <end position="169"/>
    </location>
</feature>
<dbReference type="AlphaFoldDB" id="A0A3A2ZHP5"/>
<accession>A0A3A2ZHP5</accession>
<feature type="compositionally biased region" description="Low complexity" evidence="1">
    <location>
        <begin position="22"/>
        <end position="38"/>
    </location>
</feature>
<reference evidence="3" key="1">
    <citation type="submission" date="2017-02" db="EMBL/GenBank/DDBJ databases">
        <authorList>
            <person name="Tafer H."/>
            <person name="Lopandic K."/>
        </authorList>
    </citation>
    <scope>NUCLEOTIDE SEQUENCE [LARGE SCALE GENOMIC DNA]</scope>
    <source>
        <strain evidence="3">CBS 366.77</strain>
    </source>
</reference>
<evidence type="ECO:0000313" key="2">
    <source>
        <dbReference type="EMBL" id="RJE22749.1"/>
    </source>
</evidence>
<dbReference type="EMBL" id="MVGC01000152">
    <property type="protein sequence ID" value="RJE22749.1"/>
    <property type="molecule type" value="Genomic_DNA"/>
</dbReference>
<dbReference type="Proteomes" id="UP000266188">
    <property type="component" value="Unassembled WGS sequence"/>
</dbReference>
<comment type="caution">
    <text evidence="2">The sequence shown here is derived from an EMBL/GenBank/DDBJ whole genome shotgun (WGS) entry which is preliminary data.</text>
</comment>
<sequence length="169" mass="18521">MTLGARRNRKRFSKNAKKGYDSSSSSSSSESSSSSSSSFYDSDAPNRRIKKAKKAEDAFPGSKASKPICIDSEDDSSIATLGYGVQKIEDPPIIKKEMKSCPIKPENDPTTLTSTEPYLHRRSPSVTITGENPCVRYTPFMKVGGELSDPTVAKEPDNEKKGFLFSKRP</sequence>
<name>A0A3A2ZHP5_9EURO</name>
<feature type="compositionally biased region" description="Basic residues" evidence="1">
    <location>
        <begin position="1"/>
        <end position="17"/>
    </location>
</feature>